<comment type="caution">
    <text evidence="3">The sequence shown here is derived from an EMBL/GenBank/DDBJ whole genome shotgun (WGS) entry which is preliminary data.</text>
</comment>
<proteinExistence type="predicted"/>
<protein>
    <submittedName>
        <fullName evidence="3">DHH family phosphoesterase</fullName>
    </submittedName>
</protein>
<evidence type="ECO:0000259" key="2">
    <source>
        <dbReference type="Pfam" id="PF02272"/>
    </source>
</evidence>
<reference evidence="3" key="1">
    <citation type="submission" date="2023-06" db="EMBL/GenBank/DDBJ databases">
        <title>Uncultivated large filamentous bacteria from sulfidic sediments reveal new species and different genomic features in energy metabolism and defense.</title>
        <authorList>
            <person name="Fonseca A."/>
        </authorList>
    </citation>
    <scope>NUCLEOTIDE SEQUENCE</scope>
    <source>
        <strain evidence="3">HSG4</strain>
    </source>
</reference>
<dbReference type="InterPro" id="IPR003156">
    <property type="entry name" value="DHHA1_dom"/>
</dbReference>
<dbReference type="Pfam" id="PF01368">
    <property type="entry name" value="DHH"/>
    <property type="match status" value="1"/>
</dbReference>
<feature type="non-terminal residue" evidence="3">
    <location>
        <position position="1"/>
    </location>
</feature>
<dbReference type="Gene3D" id="3.10.310.30">
    <property type="match status" value="1"/>
</dbReference>
<dbReference type="EMBL" id="JAUCGM010000515">
    <property type="protein sequence ID" value="MDM8563223.1"/>
    <property type="molecule type" value="Genomic_DNA"/>
</dbReference>
<dbReference type="PANTHER" id="PTHR30255">
    <property type="entry name" value="SINGLE-STRANDED-DNA-SPECIFIC EXONUCLEASE RECJ"/>
    <property type="match status" value="1"/>
</dbReference>
<dbReference type="Pfam" id="PF02272">
    <property type="entry name" value="DHHA1"/>
    <property type="match status" value="1"/>
</dbReference>
<accession>A0ABT7VUJ1</accession>
<dbReference type="InterPro" id="IPR001667">
    <property type="entry name" value="DDH_dom"/>
</dbReference>
<dbReference type="PANTHER" id="PTHR30255:SF2">
    <property type="entry name" value="SINGLE-STRANDED-DNA-SPECIFIC EXONUCLEASE RECJ"/>
    <property type="match status" value="1"/>
</dbReference>
<sequence>DNIDLPDTFHPVIKRVLAARQIKTVKELEYGLQNLLLYTALLGIKDAVTLLYEALTNQARILIIADYDADGATSCALAIKALQQMGAKKISFLVPNREKQGYGLTPELIEVALEDSFLRDTPPSTESPDLLITVDNGISSFSGVMAAKECGMRVLITDHHLPRENLPDADAIINPKQEGDLFPSKNLCGVGVIFYVMMALRARLRETDWFQIQNIPEPNMADFLDLVALGTVTDVVPLDYNNRILIEQGLRRIRANRCSPGIRALVQISQREQTRLIASDLAFYVGPYLNAAGRMDDMTYGINCLLNEDDFEAREHARLLKTFNQERRLEEAKMQNEALEMLNTDADTLPIGLCLLNEKWHQGVVGILAGRIKDRFHRPVIIFTHDKNDYIRGSGRSVQGVHLHDII</sequence>
<dbReference type="SUPFAM" id="SSF64182">
    <property type="entry name" value="DHH phosphoesterases"/>
    <property type="match status" value="1"/>
</dbReference>
<dbReference type="Gene3D" id="3.90.1640.30">
    <property type="match status" value="1"/>
</dbReference>
<feature type="domain" description="DDH" evidence="1">
    <location>
        <begin position="60"/>
        <end position="231"/>
    </location>
</feature>
<dbReference type="InterPro" id="IPR038763">
    <property type="entry name" value="DHH_sf"/>
</dbReference>
<dbReference type="InterPro" id="IPR051673">
    <property type="entry name" value="SSDNA_exonuclease_RecJ"/>
</dbReference>
<dbReference type="Proteomes" id="UP001171945">
    <property type="component" value="Unassembled WGS sequence"/>
</dbReference>
<feature type="domain" description="DHHA1" evidence="2">
    <location>
        <begin position="357"/>
        <end position="407"/>
    </location>
</feature>
<keyword evidence="4" id="KW-1185">Reference proteome</keyword>
<gene>
    <name evidence="3" type="ORF">QUF54_07705</name>
</gene>
<organism evidence="3 4">
    <name type="scientific">Candidatus Marithioploca araucensis</name>
    <dbReference type="NCBI Taxonomy" id="70273"/>
    <lineage>
        <taxon>Bacteria</taxon>
        <taxon>Pseudomonadati</taxon>
        <taxon>Pseudomonadota</taxon>
        <taxon>Gammaproteobacteria</taxon>
        <taxon>Thiotrichales</taxon>
        <taxon>Thiotrichaceae</taxon>
        <taxon>Candidatus Marithioploca</taxon>
    </lineage>
</organism>
<evidence type="ECO:0000313" key="3">
    <source>
        <dbReference type="EMBL" id="MDM8563223.1"/>
    </source>
</evidence>
<name>A0ABT7VUJ1_9GAMM</name>
<evidence type="ECO:0000259" key="1">
    <source>
        <dbReference type="Pfam" id="PF01368"/>
    </source>
</evidence>
<evidence type="ECO:0000313" key="4">
    <source>
        <dbReference type="Proteomes" id="UP001171945"/>
    </source>
</evidence>